<name>A0A077WAA5_9FUNG</name>
<reference evidence="3" key="1">
    <citation type="journal article" date="2014" name="Genome Announc.">
        <title>De novo whole-genome sequence and genome annotation of Lichtheimia ramosa.</title>
        <authorList>
            <person name="Linde J."/>
            <person name="Schwartze V."/>
            <person name="Binder U."/>
            <person name="Lass-Florl C."/>
            <person name="Voigt K."/>
            <person name="Horn F."/>
        </authorList>
    </citation>
    <scope>NUCLEOTIDE SEQUENCE</scope>
    <source>
        <strain evidence="3">JMRC FSU:6197</strain>
    </source>
</reference>
<dbReference type="OrthoDB" id="2214060at2759"/>
<evidence type="ECO:0000259" key="2">
    <source>
        <dbReference type="Pfam" id="PF10214"/>
    </source>
</evidence>
<evidence type="ECO:0000256" key="1">
    <source>
        <dbReference type="SAM" id="MobiDB-lite"/>
    </source>
</evidence>
<proteinExistence type="predicted"/>
<dbReference type="PANTHER" id="PTHR15319:SF1">
    <property type="entry name" value="TATA BOX-BINDING PROTEIN-ASSOCIATED FACTOR RNA POLYMERASE I SUBUNIT C"/>
    <property type="match status" value="1"/>
</dbReference>
<dbReference type="InterPro" id="IPR015943">
    <property type="entry name" value="WD40/YVTN_repeat-like_dom_sf"/>
</dbReference>
<feature type="region of interest" description="Disordered" evidence="1">
    <location>
        <begin position="781"/>
        <end position="806"/>
    </location>
</feature>
<dbReference type="Pfam" id="PF10214">
    <property type="entry name" value="Rrn6_beta-prop"/>
    <property type="match status" value="1"/>
</dbReference>
<feature type="domain" description="RRN6 beta-propeller" evidence="2">
    <location>
        <begin position="108"/>
        <end position="347"/>
    </location>
</feature>
<gene>
    <name evidence="3" type="ORF">LRAMOSA00926</name>
</gene>
<feature type="region of interest" description="Disordered" evidence="1">
    <location>
        <begin position="736"/>
        <end position="758"/>
    </location>
</feature>
<sequence length="806" mass="90700">MVEECSVLPAISGYRSSRRLTVKKCAPQARNILNNIPELLWTPSGDERSEWEEPVKVADDELANSETNYSWRRLCKMMRSQHSACLYPEIQKLVSSEIKREHKLDRYDPFKGNMVAVSRMSLKKSVTHDDKILTVIGFAAGDNASKLCTLFVDTQKDIRSHSRENTGLPVGPVIASCTLNLRYPIRQICIMHGHTKDRSPNAASNYPLIMGVRTHCSTVLVHVQIYINDKQDESEQHAYHITMETLHEHVPAKYATLESSPGLPTAICLSPFNEFEYAIMTENGYLSIFNVRNTDGDDAKSLVAAYYLTEDSTSTWYSISFVNDSRKLLVASSQNVHLVDLKMVQSHVLYRTPIDDRIYTMSVPWGRNEYLYWISTSRDILLLDIREPMIPITCQPHHMEYSPPIYSQLVAGTTDDFLFLWSSLYDHVICAKYQRKNNTLTNEELSSPTLPSLFQVIQSIPVEEIHSFYQGQVSIIPTTGFYAVFSSSCHIHSDTGESKDADTFIYFRLLQDGSIRTLVFSEQQGEWIKYQKVDWKMDNDALPVDVRHTDKLVSIKSTGDLAGDLLNEVVGSIRSSNQSTSSSIPSLCTQLEKNASSAIPLTFNELINEEGLDASVCGQIDGISLEEKRIKCNNRLVQQIVIPSIGAESEMTSVGRVIKSSRLTYFSAPDLASATSLRYIQPANDTFKLTPTTKYMANEWQPGSPSDASILFDSQPIQHQGSSTQFFPIHYTRRESSIPSKKRVSISTPDNQNQPPFKKHYIPSQDLSFDTITSSISAVASQPLPGAFANRQPIKKKKKSKAKGFK</sequence>
<evidence type="ECO:0000313" key="3">
    <source>
        <dbReference type="EMBL" id="CDS03524.1"/>
    </source>
</evidence>
<dbReference type="InterPro" id="IPR038801">
    <property type="entry name" value="TAF1C"/>
</dbReference>
<feature type="compositionally biased region" description="Polar residues" evidence="1">
    <location>
        <begin position="745"/>
        <end position="755"/>
    </location>
</feature>
<dbReference type="GO" id="GO:0001164">
    <property type="term" value="F:RNA polymerase I core promoter sequence-specific DNA binding"/>
    <property type="evidence" value="ECO:0007669"/>
    <property type="project" value="TreeGrafter"/>
</dbReference>
<dbReference type="SUPFAM" id="SSF50978">
    <property type="entry name" value="WD40 repeat-like"/>
    <property type="match status" value="1"/>
</dbReference>
<organism evidence="3">
    <name type="scientific">Lichtheimia ramosa</name>
    <dbReference type="NCBI Taxonomy" id="688394"/>
    <lineage>
        <taxon>Eukaryota</taxon>
        <taxon>Fungi</taxon>
        <taxon>Fungi incertae sedis</taxon>
        <taxon>Mucoromycota</taxon>
        <taxon>Mucoromycotina</taxon>
        <taxon>Mucoromycetes</taxon>
        <taxon>Mucorales</taxon>
        <taxon>Lichtheimiaceae</taxon>
        <taxon>Lichtheimia</taxon>
    </lineage>
</organism>
<dbReference type="AlphaFoldDB" id="A0A077WAA5"/>
<dbReference type="PANTHER" id="PTHR15319">
    <property type="entry name" value="TATA BOX-BINDING PROTEIN ASSOCIATED FACTOR RNA POLYMERASE I SUBUNIT C"/>
    <property type="match status" value="1"/>
</dbReference>
<protein>
    <recommendedName>
        <fullName evidence="2">RRN6 beta-propeller domain-containing protein</fullName>
    </recommendedName>
</protein>
<dbReference type="InterPro" id="IPR036322">
    <property type="entry name" value="WD40_repeat_dom_sf"/>
</dbReference>
<dbReference type="EMBL" id="LK023313">
    <property type="protein sequence ID" value="CDS03524.1"/>
    <property type="molecule type" value="Genomic_DNA"/>
</dbReference>
<dbReference type="InterPro" id="IPR048535">
    <property type="entry name" value="RRN6_beta-prop"/>
</dbReference>
<accession>A0A077WAA5</accession>
<feature type="compositionally biased region" description="Basic residues" evidence="1">
    <location>
        <begin position="793"/>
        <end position="806"/>
    </location>
</feature>
<dbReference type="GO" id="GO:0001650">
    <property type="term" value="C:fibrillar center"/>
    <property type="evidence" value="ECO:0007669"/>
    <property type="project" value="TreeGrafter"/>
</dbReference>
<dbReference type="Gene3D" id="2.130.10.10">
    <property type="entry name" value="YVTN repeat-like/Quinoprotein amine dehydrogenase"/>
    <property type="match status" value="1"/>
</dbReference>